<evidence type="ECO:0000256" key="8">
    <source>
        <dbReference type="SAM" id="Phobius"/>
    </source>
</evidence>
<dbReference type="NCBIfam" id="NF009309">
    <property type="entry name" value="PRK12666.1"/>
    <property type="match status" value="1"/>
</dbReference>
<feature type="domain" description="NADH:quinone oxidoreductase/Mrp antiporter transmembrane" evidence="9">
    <location>
        <begin position="128"/>
        <end position="423"/>
    </location>
</feature>
<evidence type="ECO:0000313" key="10">
    <source>
        <dbReference type="EMBL" id="EYF01870.1"/>
    </source>
</evidence>
<comment type="caution">
    <text evidence="10">The sequence shown here is derived from an EMBL/GenBank/DDBJ whole genome shotgun (WGS) entry which is preliminary data.</text>
</comment>
<feature type="transmembrane region" description="Helical" evidence="8">
    <location>
        <begin position="30"/>
        <end position="50"/>
    </location>
</feature>
<evidence type="ECO:0000256" key="7">
    <source>
        <dbReference type="RuleBase" id="RU000320"/>
    </source>
</evidence>
<dbReference type="STRING" id="1192034.CAP_7638"/>
<dbReference type="GO" id="GO:0042773">
    <property type="term" value="P:ATP synthesis coupled electron transport"/>
    <property type="evidence" value="ECO:0007669"/>
    <property type="project" value="InterPro"/>
</dbReference>
<dbReference type="RefSeq" id="WP_044248440.1">
    <property type="nucleotide sequence ID" value="NZ_ASRX01000069.1"/>
</dbReference>
<proteinExistence type="inferred from homology"/>
<dbReference type="InterPro" id="IPR050586">
    <property type="entry name" value="CPA3_Na-H_Antiporter_D"/>
</dbReference>
<dbReference type="GO" id="GO:0005886">
    <property type="term" value="C:plasma membrane"/>
    <property type="evidence" value="ECO:0007669"/>
    <property type="project" value="UniProtKB-SubCell"/>
</dbReference>
<dbReference type="eggNOG" id="COG0651">
    <property type="taxonomic scope" value="Bacteria"/>
</dbReference>
<feature type="transmembrane region" description="Helical" evidence="8">
    <location>
        <begin position="206"/>
        <end position="231"/>
    </location>
</feature>
<evidence type="ECO:0000256" key="3">
    <source>
        <dbReference type="ARBA" id="ARBA00022475"/>
    </source>
</evidence>
<dbReference type="EMBL" id="ASRX01000069">
    <property type="protein sequence ID" value="EYF01870.1"/>
    <property type="molecule type" value="Genomic_DNA"/>
</dbReference>
<keyword evidence="11" id="KW-1185">Reference proteome</keyword>
<accession>A0A017SZ27</accession>
<evidence type="ECO:0000313" key="11">
    <source>
        <dbReference type="Proteomes" id="UP000019678"/>
    </source>
</evidence>
<dbReference type="GO" id="GO:0008137">
    <property type="term" value="F:NADH dehydrogenase (ubiquinone) activity"/>
    <property type="evidence" value="ECO:0007669"/>
    <property type="project" value="InterPro"/>
</dbReference>
<sequence>MTHWLIAPIVLPALTATVILLFLRGRRLRLARYVSLGASAAWVALGATLVARASTGAIETYALGNWPAPFGIVLVLDRLSAVMVLLAAVLGLAVSLYAAASDLDRKGWHFHSLFHLQIVGLNGAFLTGDLFNLFVFFEMLLIASYGLMLHGQGPARLKAGVQYVVVNLAGSTLFLVAVGILYGVTGTLNMADMAMKVAAAPAGDEALIHAGGLLLITVFALKAALFPLHLWLPRTYAGTSAPVAALFVIMTKVGAYAIVRVTTLVFGASAGEAAWAPAAWLLPAALVTLVLGFVGVLSARSLRDLAAFGVVGSMGTLLAAVSVFQPEAITAALYYTLHATLAGAALFLTADLVGRRRGDHGDALTPGPRFPQVEVLSVLYFLAAIAVVGLPPLSGFLGKLFILDAVRPSAHGAWIWGFILGTTVVSLVGFARAGSTLFWESAEGPHASHCKVPVHPELTLGITAALLVGLGGLTVMAGPVTAYLGAASAQLFDTKAYLGAVLGAR</sequence>
<evidence type="ECO:0000256" key="5">
    <source>
        <dbReference type="ARBA" id="ARBA00022989"/>
    </source>
</evidence>
<feature type="transmembrane region" description="Helical" evidence="8">
    <location>
        <begin position="70"/>
        <end position="98"/>
    </location>
</feature>
<protein>
    <submittedName>
        <fullName evidence="10">Na(+) H(+) antiporter subunit D</fullName>
    </submittedName>
</protein>
<evidence type="ECO:0000256" key="1">
    <source>
        <dbReference type="ARBA" id="ARBA00004651"/>
    </source>
</evidence>
<dbReference type="InterPro" id="IPR001750">
    <property type="entry name" value="ND/Mrp_TM"/>
</dbReference>
<keyword evidence="3" id="KW-1003">Cell membrane</keyword>
<evidence type="ECO:0000256" key="4">
    <source>
        <dbReference type="ARBA" id="ARBA00022692"/>
    </source>
</evidence>
<feature type="transmembrane region" description="Helical" evidence="8">
    <location>
        <begin position="6"/>
        <end position="23"/>
    </location>
</feature>
<dbReference type="InterPro" id="IPR003918">
    <property type="entry name" value="NADH_UbQ_OxRdtase"/>
</dbReference>
<evidence type="ECO:0000259" key="9">
    <source>
        <dbReference type="Pfam" id="PF00361"/>
    </source>
</evidence>
<feature type="transmembrane region" description="Helical" evidence="8">
    <location>
        <begin position="332"/>
        <end position="354"/>
    </location>
</feature>
<dbReference type="PANTHER" id="PTHR42703:SF1">
    <property type="entry name" value="NA(+)_H(+) ANTIPORTER SUBUNIT D1"/>
    <property type="match status" value="1"/>
</dbReference>
<dbReference type="PRINTS" id="PR01437">
    <property type="entry name" value="NUOXDRDTASE4"/>
</dbReference>
<feature type="transmembrane region" description="Helical" evidence="8">
    <location>
        <begin position="163"/>
        <end position="186"/>
    </location>
</feature>
<comment type="similarity">
    <text evidence="2">Belongs to the CPA3 antiporters (TC 2.A.63) subunit D family.</text>
</comment>
<feature type="transmembrane region" description="Helical" evidence="8">
    <location>
        <begin position="278"/>
        <end position="298"/>
    </location>
</feature>
<evidence type="ECO:0000256" key="6">
    <source>
        <dbReference type="ARBA" id="ARBA00023136"/>
    </source>
</evidence>
<feature type="transmembrane region" description="Helical" evidence="8">
    <location>
        <begin position="305"/>
        <end position="326"/>
    </location>
</feature>
<dbReference type="Pfam" id="PF00361">
    <property type="entry name" value="Proton_antipo_M"/>
    <property type="match status" value="1"/>
</dbReference>
<gene>
    <name evidence="10" type="ORF">CAP_7638</name>
</gene>
<dbReference type="PANTHER" id="PTHR42703">
    <property type="entry name" value="NADH DEHYDROGENASE"/>
    <property type="match status" value="1"/>
</dbReference>
<name>A0A017SZ27_9BACT</name>
<feature type="transmembrane region" description="Helical" evidence="8">
    <location>
        <begin position="243"/>
        <end position="266"/>
    </location>
</feature>
<organism evidence="10 11">
    <name type="scientific">Chondromyces apiculatus DSM 436</name>
    <dbReference type="NCBI Taxonomy" id="1192034"/>
    <lineage>
        <taxon>Bacteria</taxon>
        <taxon>Pseudomonadati</taxon>
        <taxon>Myxococcota</taxon>
        <taxon>Polyangia</taxon>
        <taxon>Polyangiales</taxon>
        <taxon>Polyangiaceae</taxon>
        <taxon>Chondromyces</taxon>
    </lineage>
</organism>
<comment type="subcellular location">
    <subcellularLocation>
        <location evidence="1">Cell membrane</location>
        <topology evidence="1">Multi-pass membrane protein</topology>
    </subcellularLocation>
    <subcellularLocation>
        <location evidence="7">Membrane</location>
        <topology evidence="7">Multi-pass membrane protein</topology>
    </subcellularLocation>
</comment>
<keyword evidence="4 7" id="KW-0812">Transmembrane</keyword>
<reference evidence="10 11" key="1">
    <citation type="submission" date="2013-05" db="EMBL/GenBank/DDBJ databases">
        <title>Genome assembly of Chondromyces apiculatus DSM 436.</title>
        <authorList>
            <person name="Sharma G."/>
            <person name="Khatri I."/>
            <person name="Kaur C."/>
            <person name="Mayilraj S."/>
            <person name="Subramanian S."/>
        </authorList>
    </citation>
    <scope>NUCLEOTIDE SEQUENCE [LARGE SCALE GENOMIC DNA]</scope>
    <source>
        <strain evidence="10 11">DSM 436</strain>
    </source>
</reference>
<evidence type="ECO:0000256" key="2">
    <source>
        <dbReference type="ARBA" id="ARBA00005346"/>
    </source>
</evidence>
<feature type="transmembrane region" description="Helical" evidence="8">
    <location>
        <begin position="413"/>
        <end position="431"/>
    </location>
</feature>
<keyword evidence="6 8" id="KW-0472">Membrane</keyword>
<dbReference type="Proteomes" id="UP000019678">
    <property type="component" value="Unassembled WGS sequence"/>
</dbReference>
<keyword evidence="5 8" id="KW-1133">Transmembrane helix</keyword>
<feature type="transmembrane region" description="Helical" evidence="8">
    <location>
        <begin position="375"/>
        <end position="393"/>
    </location>
</feature>
<dbReference type="OrthoDB" id="9805769at2"/>
<dbReference type="AlphaFoldDB" id="A0A017SZ27"/>